<dbReference type="GO" id="GO:0045814">
    <property type="term" value="P:negative regulation of gene expression, epigenetic"/>
    <property type="evidence" value="ECO:0007669"/>
    <property type="project" value="TreeGrafter"/>
</dbReference>
<feature type="region of interest" description="Disordered" evidence="7">
    <location>
        <begin position="186"/>
        <end position="249"/>
    </location>
</feature>
<feature type="region of interest" description="Disordered" evidence="7">
    <location>
        <begin position="263"/>
        <end position="349"/>
    </location>
</feature>
<gene>
    <name evidence="9" type="ORF">N7493_009601</name>
</gene>
<evidence type="ECO:0000313" key="9">
    <source>
        <dbReference type="EMBL" id="KAJ5710009.1"/>
    </source>
</evidence>
<dbReference type="InterPro" id="IPR019786">
    <property type="entry name" value="Zinc_finger_PHD-type_CS"/>
</dbReference>
<keyword evidence="4" id="KW-0862">Zinc</keyword>
<proteinExistence type="predicted"/>
<dbReference type="GO" id="GO:0003682">
    <property type="term" value="F:chromatin binding"/>
    <property type="evidence" value="ECO:0007669"/>
    <property type="project" value="TreeGrafter"/>
</dbReference>
<comment type="caution">
    <text evidence="9">The sequence shown here is derived from an EMBL/GenBank/DDBJ whole genome shotgun (WGS) entry which is preliminary data.</text>
</comment>
<protein>
    <recommendedName>
        <fullName evidence="8">PHD-type domain-containing protein</fullName>
    </recommendedName>
</protein>
<dbReference type="Gene3D" id="3.30.40.10">
    <property type="entry name" value="Zinc/RING finger domain, C3HC4 (zinc finger)"/>
    <property type="match status" value="1"/>
</dbReference>
<evidence type="ECO:0000256" key="3">
    <source>
        <dbReference type="ARBA" id="ARBA00022771"/>
    </source>
</evidence>
<dbReference type="InterPro" id="IPR013083">
    <property type="entry name" value="Znf_RING/FYVE/PHD"/>
</dbReference>
<feature type="compositionally biased region" description="Low complexity" evidence="7">
    <location>
        <begin position="403"/>
        <end position="478"/>
    </location>
</feature>
<evidence type="ECO:0000256" key="4">
    <source>
        <dbReference type="ARBA" id="ARBA00022833"/>
    </source>
</evidence>
<keyword evidence="2" id="KW-0479">Metal-binding</keyword>
<evidence type="ECO:0000256" key="6">
    <source>
        <dbReference type="PROSITE-ProRule" id="PRU00146"/>
    </source>
</evidence>
<evidence type="ECO:0000313" key="10">
    <source>
        <dbReference type="Proteomes" id="UP001215712"/>
    </source>
</evidence>
<dbReference type="PROSITE" id="PS50016">
    <property type="entry name" value="ZF_PHD_2"/>
    <property type="match status" value="1"/>
</dbReference>
<dbReference type="PANTHER" id="PTHR12628">
    <property type="entry name" value="POLYCOMB-LIKE TRANSCRIPTION FACTOR"/>
    <property type="match status" value="1"/>
</dbReference>
<keyword evidence="3 6" id="KW-0863">Zinc-finger</keyword>
<organism evidence="9 10">
    <name type="scientific">Penicillium malachiteum</name>
    <dbReference type="NCBI Taxonomy" id="1324776"/>
    <lineage>
        <taxon>Eukaryota</taxon>
        <taxon>Fungi</taxon>
        <taxon>Dikarya</taxon>
        <taxon>Ascomycota</taxon>
        <taxon>Pezizomycotina</taxon>
        <taxon>Eurotiomycetes</taxon>
        <taxon>Eurotiomycetidae</taxon>
        <taxon>Eurotiales</taxon>
        <taxon>Aspergillaceae</taxon>
        <taxon>Penicillium</taxon>
    </lineage>
</organism>
<feature type="region of interest" description="Disordered" evidence="7">
    <location>
        <begin position="364"/>
        <end position="494"/>
    </location>
</feature>
<dbReference type="InterPro" id="IPR019787">
    <property type="entry name" value="Znf_PHD-finger"/>
</dbReference>
<dbReference type="AlphaFoldDB" id="A0AAD6HET3"/>
<feature type="domain" description="PHD-type" evidence="8">
    <location>
        <begin position="48"/>
        <end position="104"/>
    </location>
</feature>
<reference evidence="9" key="2">
    <citation type="submission" date="2023-01" db="EMBL/GenBank/DDBJ databases">
        <authorList>
            <person name="Petersen C."/>
        </authorList>
    </citation>
    <scope>NUCLEOTIDE SEQUENCE</scope>
    <source>
        <strain evidence="9">IBT 17514</strain>
    </source>
</reference>
<evidence type="ECO:0000256" key="5">
    <source>
        <dbReference type="ARBA" id="ARBA00023242"/>
    </source>
</evidence>
<reference evidence="9" key="1">
    <citation type="journal article" date="2023" name="IMA Fungus">
        <title>Comparative genomic study of the Penicillium genus elucidates a diverse pangenome and 15 lateral gene transfer events.</title>
        <authorList>
            <person name="Petersen C."/>
            <person name="Sorensen T."/>
            <person name="Nielsen M.R."/>
            <person name="Sondergaard T.E."/>
            <person name="Sorensen J.L."/>
            <person name="Fitzpatrick D.A."/>
            <person name="Frisvad J.C."/>
            <person name="Nielsen K.L."/>
        </authorList>
    </citation>
    <scope>NUCLEOTIDE SEQUENCE</scope>
    <source>
        <strain evidence="9">IBT 17514</strain>
    </source>
</reference>
<feature type="compositionally biased region" description="Polar residues" evidence="7">
    <location>
        <begin position="273"/>
        <end position="284"/>
    </location>
</feature>
<evidence type="ECO:0000256" key="1">
    <source>
        <dbReference type="ARBA" id="ARBA00004123"/>
    </source>
</evidence>
<dbReference type="GO" id="GO:0008270">
    <property type="term" value="F:zinc ion binding"/>
    <property type="evidence" value="ECO:0007669"/>
    <property type="project" value="UniProtKB-KW"/>
</dbReference>
<comment type="subcellular location">
    <subcellularLocation>
        <location evidence="1">Nucleus</location>
    </subcellularLocation>
</comment>
<dbReference type="InterPro" id="IPR011011">
    <property type="entry name" value="Znf_FYVE_PHD"/>
</dbReference>
<evidence type="ECO:0000256" key="2">
    <source>
        <dbReference type="ARBA" id="ARBA00022723"/>
    </source>
</evidence>
<evidence type="ECO:0000259" key="8">
    <source>
        <dbReference type="PROSITE" id="PS50016"/>
    </source>
</evidence>
<dbReference type="Pfam" id="PF00628">
    <property type="entry name" value="PHD"/>
    <property type="match status" value="1"/>
</dbReference>
<keyword evidence="10" id="KW-1185">Reference proteome</keyword>
<evidence type="ECO:0000256" key="7">
    <source>
        <dbReference type="SAM" id="MobiDB-lite"/>
    </source>
</evidence>
<feature type="region of interest" description="Disordered" evidence="7">
    <location>
        <begin position="1"/>
        <end position="42"/>
    </location>
</feature>
<dbReference type="PANTHER" id="PTHR12628:SF10">
    <property type="entry name" value="HOMEOBOX DOMAIN-CONTAINING PROTEIN"/>
    <property type="match status" value="1"/>
</dbReference>
<feature type="compositionally biased region" description="Low complexity" evidence="7">
    <location>
        <begin position="232"/>
        <end position="245"/>
    </location>
</feature>
<keyword evidence="5" id="KW-0539">Nucleus</keyword>
<dbReference type="EMBL" id="JAQJAN010000017">
    <property type="protein sequence ID" value="KAJ5710009.1"/>
    <property type="molecule type" value="Genomic_DNA"/>
</dbReference>
<name>A0AAD6HET3_9EURO</name>
<sequence>MNTTGPADKGPVEARTSRSGRALKAPKVYAPDPTASATGKRPTRKKAAIVCVKCHRGNSPNTNMIVFCDGCDATWHQRCHDPPIDDQVVLEKDSTWLCRSCSPVQRSTPARPAKAKKVKRIHPRLQSGPRLEVPGGELPVDKRRAYLSRLSHAELVEIAVEVSVNNPQVPMFPSNMAELPTSQFVATQTSPDPSAAKSKKRKREQTEPSRAVKRTRTTTAGMSKGKARRARSAPASATALTPGLPSEGDLAHQRALRQCLHPYDVPFRGNPSKEPSTVDSSEAPSVTDRDSSPALSEPRDLSPPADFSEQELPEVESSSDAFEPVIDPRYEHRVYPKSGHGFTASSNPADLDILRERTDYETFSHSLHGPATDLESFQAAQDAAAITESVPPKSSKSSKSRSSKSAPPKSAPPKSRSKSGSSKPGSSKSTSSNPAPPKSRSSKSAPPNSPSSESALRPAASKSRSSKSGASKSRVSKSTPANQEPPRRSQRRRN</sequence>
<dbReference type="PROSITE" id="PS01359">
    <property type="entry name" value="ZF_PHD_1"/>
    <property type="match status" value="1"/>
</dbReference>
<dbReference type="SMART" id="SM00249">
    <property type="entry name" value="PHD"/>
    <property type="match status" value="1"/>
</dbReference>
<dbReference type="SUPFAM" id="SSF57903">
    <property type="entry name" value="FYVE/PHD zinc finger"/>
    <property type="match status" value="1"/>
</dbReference>
<dbReference type="InterPro" id="IPR001965">
    <property type="entry name" value="Znf_PHD"/>
</dbReference>
<dbReference type="CDD" id="cd15502">
    <property type="entry name" value="PHD_Phf1p_Phf2p_like"/>
    <property type="match status" value="1"/>
</dbReference>
<dbReference type="Proteomes" id="UP001215712">
    <property type="component" value="Unassembled WGS sequence"/>
</dbReference>
<accession>A0AAD6HET3</accession>
<dbReference type="GO" id="GO:0003677">
    <property type="term" value="F:DNA binding"/>
    <property type="evidence" value="ECO:0007669"/>
    <property type="project" value="TreeGrafter"/>
</dbReference>
<dbReference type="GO" id="GO:0005634">
    <property type="term" value="C:nucleus"/>
    <property type="evidence" value="ECO:0007669"/>
    <property type="project" value="UniProtKB-SubCell"/>
</dbReference>